<evidence type="ECO:0000313" key="2">
    <source>
        <dbReference type="EMBL" id="MFC2973851.1"/>
    </source>
</evidence>
<accession>A0ABV7AY75</accession>
<reference evidence="3" key="1">
    <citation type="journal article" date="2019" name="Int. J. Syst. Evol. Microbiol.">
        <title>The Global Catalogue of Microorganisms (GCM) 10K type strain sequencing project: providing services to taxonomists for standard genome sequencing and annotation.</title>
        <authorList>
            <consortium name="The Broad Institute Genomics Platform"/>
            <consortium name="The Broad Institute Genome Sequencing Center for Infectious Disease"/>
            <person name="Wu L."/>
            <person name="Ma J."/>
        </authorList>
    </citation>
    <scope>NUCLEOTIDE SEQUENCE [LARGE SCALE GENOMIC DNA]</scope>
    <source>
        <strain evidence="3">KCTC 62195</strain>
    </source>
</reference>
<gene>
    <name evidence="2" type="ORF">ACFOJE_16740</name>
</gene>
<feature type="domain" description="DUF5983" evidence="1">
    <location>
        <begin position="127"/>
        <end position="232"/>
    </location>
</feature>
<dbReference type="Proteomes" id="UP001595457">
    <property type="component" value="Unassembled WGS sequence"/>
</dbReference>
<comment type="caution">
    <text evidence="2">The sequence shown here is derived from an EMBL/GenBank/DDBJ whole genome shotgun (WGS) entry which is preliminary data.</text>
</comment>
<sequence length="233" mass="25933">MTHPADNPFVRGYDRLRIRRMLQITYEDDCPPCYRPLHPTQADLPDTELACFPCVFNDDFVLISEGQVIANELDDQCPHRGIVRQVLYTLTGEENGQPMFVGDVYSAEQARTVVQRLTFETGHYSRCWEISTGHLPASARQRLRVLSGAGEPAPQTGALVEFFCLDAGEGLGCKLLLTPWDDQNLTALRQEQLDKGLPAELVDILHLAAQADVRFLVFDPHACVLAGLPVFPG</sequence>
<dbReference type="EMBL" id="JBHRSJ010000034">
    <property type="protein sequence ID" value="MFC2973851.1"/>
    <property type="molecule type" value="Genomic_DNA"/>
</dbReference>
<evidence type="ECO:0000313" key="3">
    <source>
        <dbReference type="Proteomes" id="UP001595457"/>
    </source>
</evidence>
<dbReference type="InterPro" id="IPR046025">
    <property type="entry name" value="DUF5983"/>
</dbReference>
<keyword evidence="3" id="KW-1185">Reference proteome</keyword>
<name>A0ABV7AY75_9GAMM</name>
<organism evidence="2 3">
    <name type="scientific">Azotobacter bryophylli</name>
    <dbReference type="NCBI Taxonomy" id="1986537"/>
    <lineage>
        <taxon>Bacteria</taxon>
        <taxon>Pseudomonadati</taxon>
        <taxon>Pseudomonadota</taxon>
        <taxon>Gammaproteobacteria</taxon>
        <taxon>Pseudomonadales</taxon>
        <taxon>Pseudomonadaceae</taxon>
        <taxon>Azotobacter</taxon>
    </lineage>
</organism>
<proteinExistence type="predicted"/>
<evidence type="ECO:0000259" key="1">
    <source>
        <dbReference type="Pfam" id="PF19419"/>
    </source>
</evidence>
<dbReference type="RefSeq" id="WP_377815763.1">
    <property type="nucleotide sequence ID" value="NZ_JBHRSJ010000034.1"/>
</dbReference>
<dbReference type="Pfam" id="PF19419">
    <property type="entry name" value="DUF5983"/>
    <property type="match status" value="1"/>
</dbReference>
<protein>
    <submittedName>
        <fullName evidence="2">ABC transporter substrate-binding protein</fullName>
    </submittedName>
</protein>